<dbReference type="Proteomes" id="UP001555826">
    <property type="component" value="Unassembled WGS sequence"/>
</dbReference>
<dbReference type="InterPro" id="IPR001547">
    <property type="entry name" value="Glyco_hydro_5"/>
</dbReference>
<comment type="caution">
    <text evidence="9">The sequence shown here is derived from an EMBL/GenBank/DDBJ whole genome shotgun (WGS) entry which is preliminary data.</text>
</comment>
<gene>
    <name evidence="9" type="ORF">AB1207_05065</name>
</gene>
<evidence type="ECO:0000256" key="3">
    <source>
        <dbReference type="ARBA" id="ARBA00012706"/>
    </source>
</evidence>
<protein>
    <recommendedName>
        <fullName evidence="3">mannan endo-1,4-beta-mannosidase</fullName>
        <ecNumber evidence="3">3.2.1.78</ecNumber>
    </recommendedName>
</protein>
<sequence>MSTRSSASGLLRRAARGVLGLPLVLLVLVAGLTASSEPARAALPTDGTPAPTTSSFVQRDGSRLTLDGRTFRFSGTNVYWLGLDDNVRDAQGSPAVPSRFRVDDAFRAAQAAGGTVVRTWGGLVGCDRCIEPRLGVFQDSAFDSIDYAVASAARHGQRMVITLVDNWDYYHGSKRTFTSWRGLPESSFFSDARVIEDYREYITHFVQHVNPYTGLAYRDDPTIMAWETGNEMWCQTCSGNYWDGSWTKAVADHIAAVAPKQLVVDGHGTDPACRRACLHEPSLDIASVDIVDDHFYPMQLDRVRSSAQTATRHGKAYLVGEYDWNGHRGGDGLQPFLDAVRDSGAAGALTWSVVPHADTAGFVDHDDGFQYFFPGRTADERARTSSLQKFAVSLGGAAPVDRLPPAPCALIVGPTAGGNGLRWRGAAPAARYAVQRRPASGSSGWTTLTTWARDQVVPGSAALWIDSTAVAGRGYAYRVAGVTLAGRTGTWSSAVTKGSTSPCAA</sequence>
<keyword evidence="4" id="KW-0964">Secreted</keyword>
<keyword evidence="7" id="KW-0326">Glycosidase</keyword>
<evidence type="ECO:0000256" key="7">
    <source>
        <dbReference type="ARBA" id="ARBA00023295"/>
    </source>
</evidence>
<evidence type="ECO:0000313" key="9">
    <source>
        <dbReference type="EMBL" id="MEW9264107.1"/>
    </source>
</evidence>
<dbReference type="EC" id="3.2.1.78" evidence="3"/>
<dbReference type="InterPro" id="IPR045053">
    <property type="entry name" value="MAN-like"/>
</dbReference>
<keyword evidence="6" id="KW-0378">Hydrolase</keyword>
<evidence type="ECO:0000256" key="2">
    <source>
        <dbReference type="ARBA" id="ARBA00004613"/>
    </source>
</evidence>
<feature type="domain" description="Fibronectin type-III" evidence="8">
    <location>
        <begin position="404"/>
        <end position="503"/>
    </location>
</feature>
<evidence type="ECO:0000259" key="8">
    <source>
        <dbReference type="PROSITE" id="PS50853"/>
    </source>
</evidence>
<evidence type="ECO:0000256" key="4">
    <source>
        <dbReference type="ARBA" id="ARBA00022525"/>
    </source>
</evidence>
<reference evidence="9 10" key="1">
    <citation type="submission" date="2024-07" db="EMBL/GenBank/DDBJ databases">
        <authorList>
            <person name="Thanompreechachai J."/>
            <person name="Duangmal K."/>
        </authorList>
    </citation>
    <scope>NUCLEOTIDE SEQUENCE [LARGE SCALE GENOMIC DNA]</scope>
    <source>
        <strain evidence="9 10">KCTC 19886</strain>
    </source>
</reference>
<keyword evidence="5" id="KW-0732">Signal</keyword>
<evidence type="ECO:0000256" key="1">
    <source>
        <dbReference type="ARBA" id="ARBA00001678"/>
    </source>
</evidence>
<dbReference type="Pfam" id="PF26410">
    <property type="entry name" value="GH5_mannosidase"/>
    <property type="match status" value="1"/>
</dbReference>
<dbReference type="InterPro" id="IPR013783">
    <property type="entry name" value="Ig-like_fold"/>
</dbReference>
<dbReference type="RefSeq" id="WP_367636714.1">
    <property type="nucleotide sequence ID" value="NZ_JBFNQN010000003.1"/>
</dbReference>
<name>A0ABV3P3J9_9ACTN</name>
<dbReference type="PROSITE" id="PS50853">
    <property type="entry name" value="FN3"/>
    <property type="match status" value="1"/>
</dbReference>
<dbReference type="InterPro" id="IPR003961">
    <property type="entry name" value="FN3_dom"/>
</dbReference>
<dbReference type="Gene3D" id="2.60.40.10">
    <property type="entry name" value="Immunoglobulins"/>
    <property type="match status" value="1"/>
</dbReference>
<evidence type="ECO:0000256" key="5">
    <source>
        <dbReference type="ARBA" id="ARBA00022729"/>
    </source>
</evidence>
<dbReference type="EMBL" id="JBFNQN010000003">
    <property type="protein sequence ID" value="MEW9264107.1"/>
    <property type="molecule type" value="Genomic_DNA"/>
</dbReference>
<comment type="subcellular location">
    <subcellularLocation>
        <location evidence="2">Secreted</location>
    </subcellularLocation>
</comment>
<evidence type="ECO:0000256" key="6">
    <source>
        <dbReference type="ARBA" id="ARBA00022801"/>
    </source>
</evidence>
<dbReference type="InterPro" id="IPR017853">
    <property type="entry name" value="GH"/>
</dbReference>
<organism evidence="9 10">
    <name type="scientific">Kineococcus endophyticus</name>
    <dbReference type="NCBI Taxonomy" id="1181883"/>
    <lineage>
        <taxon>Bacteria</taxon>
        <taxon>Bacillati</taxon>
        <taxon>Actinomycetota</taxon>
        <taxon>Actinomycetes</taxon>
        <taxon>Kineosporiales</taxon>
        <taxon>Kineosporiaceae</taxon>
        <taxon>Kineococcus</taxon>
    </lineage>
</organism>
<dbReference type="PANTHER" id="PTHR31451">
    <property type="match status" value="1"/>
</dbReference>
<dbReference type="PANTHER" id="PTHR31451:SF39">
    <property type="entry name" value="MANNAN ENDO-1,4-BETA-MANNOSIDASE 1"/>
    <property type="match status" value="1"/>
</dbReference>
<dbReference type="SUPFAM" id="SSF51445">
    <property type="entry name" value="(Trans)glycosidases"/>
    <property type="match status" value="1"/>
</dbReference>
<accession>A0ABV3P3J9</accession>
<evidence type="ECO:0000313" key="10">
    <source>
        <dbReference type="Proteomes" id="UP001555826"/>
    </source>
</evidence>
<dbReference type="Gene3D" id="3.20.20.80">
    <property type="entry name" value="Glycosidases"/>
    <property type="match status" value="1"/>
</dbReference>
<proteinExistence type="predicted"/>
<comment type="catalytic activity">
    <reaction evidence="1">
        <text>Random hydrolysis of (1-&gt;4)-beta-D-mannosidic linkages in mannans, galactomannans and glucomannans.</text>
        <dbReference type="EC" id="3.2.1.78"/>
    </reaction>
</comment>
<keyword evidence="10" id="KW-1185">Reference proteome</keyword>